<dbReference type="Gene3D" id="3.40.710.10">
    <property type="entry name" value="DD-peptidase/beta-lactamase superfamily"/>
    <property type="match status" value="1"/>
</dbReference>
<dbReference type="KEGG" id="aon:DEH84_01515"/>
<dbReference type="InterPro" id="IPR000667">
    <property type="entry name" value="Peptidase_S13"/>
</dbReference>
<dbReference type="EMBL" id="CP029210">
    <property type="protein sequence ID" value="AWI55020.1"/>
    <property type="molecule type" value="Genomic_DNA"/>
</dbReference>
<sequence>MPAAPDQAPASAASAGLPDNVRLALARAGVPLEAVSVGVWPVEGGPARVAHLDGVVRQPASLMKLFTTGVALQRLGPAWTWRTEVGLGGPMQPDGRLAGPLYVRGQGDPALVLERLDAMLARWRAAGLTQVDGDIVLDRQAFALPPHDPAAFDGQALKPYNGGPDALLLAHRAVTLRLRPDAARPGWARVDVSPPLDGVQLRADVPLGDGPCGDWRQALVLGLAPSAGPAQGGDAAPLPAPVGAAPPTPWTVTLQGRYPASCGERDWPVLWPATDDHSARLLASRWRAAGGALRGQVRAGTWPAGLPAWQAWVSPPLGEVVRDINKFSNNVMARQLFLTLGRAPTPDAPPASPDSARQVVTEAVRGATREAGQDTGPCDGEALVLDNGSGLSRLERSTAACLGRWLQRMWVAPTMPEFLASLPVAGLDGTARRLRGVAGQAHLKTGSLDGVAGIAGVVSRDDGRRLAVVFLVNHARAEAARPAFDELLLWARATPL</sequence>
<dbReference type="InterPro" id="IPR012338">
    <property type="entry name" value="Beta-lactam/transpept-like"/>
</dbReference>
<dbReference type="GO" id="GO:0006508">
    <property type="term" value="P:proteolysis"/>
    <property type="evidence" value="ECO:0007669"/>
    <property type="project" value="InterPro"/>
</dbReference>
<dbReference type="SUPFAM" id="SSF56601">
    <property type="entry name" value="beta-lactamase/transpeptidase-like"/>
    <property type="match status" value="1"/>
</dbReference>
<dbReference type="Pfam" id="PF02113">
    <property type="entry name" value="Peptidase_S13"/>
    <property type="match status" value="2"/>
</dbReference>
<name>A0A2U8FVH8_9BURK</name>
<evidence type="ECO:0000313" key="4">
    <source>
        <dbReference type="Proteomes" id="UP000244892"/>
    </source>
</evidence>
<accession>A0A2U8FVH8</accession>
<dbReference type="Proteomes" id="UP000244892">
    <property type="component" value="Chromosome"/>
</dbReference>
<proteinExistence type="inferred from homology"/>
<dbReference type="OrthoDB" id="9802627at2"/>
<dbReference type="Gene3D" id="3.50.80.20">
    <property type="entry name" value="D-Ala-D-Ala carboxypeptidase C, peptidase S13"/>
    <property type="match status" value="1"/>
</dbReference>
<dbReference type="GO" id="GO:0000270">
    <property type="term" value="P:peptidoglycan metabolic process"/>
    <property type="evidence" value="ECO:0007669"/>
    <property type="project" value="TreeGrafter"/>
</dbReference>
<dbReference type="PANTHER" id="PTHR30023">
    <property type="entry name" value="D-ALANYL-D-ALANINE CARBOXYPEPTIDASE"/>
    <property type="match status" value="1"/>
</dbReference>
<evidence type="ECO:0000256" key="2">
    <source>
        <dbReference type="ARBA" id="ARBA00022801"/>
    </source>
</evidence>
<dbReference type="PANTHER" id="PTHR30023:SF0">
    <property type="entry name" value="PENICILLIN-SENSITIVE CARBOXYPEPTIDASE A"/>
    <property type="match status" value="1"/>
</dbReference>
<evidence type="ECO:0000313" key="3">
    <source>
        <dbReference type="EMBL" id="AWI55020.1"/>
    </source>
</evidence>
<keyword evidence="4" id="KW-1185">Reference proteome</keyword>
<keyword evidence="2" id="KW-0378">Hydrolase</keyword>
<organism evidence="3 4">
    <name type="scientific">Aquabacterium olei</name>
    <dbReference type="NCBI Taxonomy" id="1296669"/>
    <lineage>
        <taxon>Bacteria</taxon>
        <taxon>Pseudomonadati</taxon>
        <taxon>Pseudomonadota</taxon>
        <taxon>Betaproteobacteria</taxon>
        <taxon>Burkholderiales</taxon>
        <taxon>Aquabacterium</taxon>
    </lineage>
</organism>
<reference evidence="3 4" key="1">
    <citation type="submission" date="2018-05" db="EMBL/GenBank/DDBJ databases">
        <title>complete genome sequence of Aquabacterium olei NBRC 110486.</title>
        <authorList>
            <person name="Tang B."/>
            <person name="Chang J."/>
            <person name="Zhang L."/>
            <person name="Yang H."/>
        </authorList>
    </citation>
    <scope>NUCLEOTIDE SEQUENCE [LARGE SCALE GENOMIC DNA]</scope>
    <source>
        <strain evidence="3 4">NBRC 110486</strain>
    </source>
</reference>
<dbReference type="GO" id="GO:0004185">
    <property type="term" value="F:serine-type carboxypeptidase activity"/>
    <property type="evidence" value="ECO:0007669"/>
    <property type="project" value="InterPro"/>
</dbReference>
<dbReference type="AlphaFoldDB" id="A0A2U8FVH8"/>
<evidence type="ECO:0000256" key="1">
    <source>
        <dbReference type="ARBA" id="ARBA00006096"/>
    </source>
</evidence>
<protein>
    <submittedName>
        <fullName evidence="3">Peptidase M15</fullName>
    </submittedName>
</protein>
<gene>
    <name evidence="3" type="ORF">DEH84_01515</name>
</gene>
<comment type="similarity">
    <text evidence="1">Belongs to the peptidase S13 family.</text>
</comment>